<comment type="caution">
    <text evidence="1">The sequence shown here is derived from an EMBL/GenBank/DDBJ whole genome shotgun (WGS) entry which is preliminary data.</text>
</comment>
<dbReference type="EMBL" id="CAJVCH010220428">
    <property type="protein sequence ID" value="CAG7731868.1"/>
    <property type="molecule type" value="Genomic_DNA"/>
</dbReference>
<evidence type="ECO:0000313" key="2">
    <source>
        <dbReference type="Proteomes" id="UP000708208"/>
    </source>
</evidence>
<proteinExistence type="predicted"/>
<sequence>MHLQAKISEPAKCAASQIPLLKTTKQQHLCQRGSFRDLMKDENIKSHLYTNRYLIVTRPNRDEYFEPNGASIIPISSIANYKPKSASPTRNSIGLWRTHIISTNCVQNHILELCIRRNFDWLMNQQTRTPTTRH</sequence>
<organism evidence="1 2">
    <name type="scientific">Allacma fusca</name>
    <dbReference type="NCBI Taxonomy" id="39272"/>
    <lineage>
        <taxon>Eukaryota</taxon>
        <taxon>Metazoa</taxon>
        <taxon>Ecdysozoa</taxon>
        <taxon>Arthropoda</taxon>
        <taxon>Hexapoda</taxon>
        <taxon>Collembola</taxon>
        <taxon>Symphypleona</taxon>
        <taxon>Sminthuridae</taxon>
        <taxon>Allacma</taxon>
    </lineage>
</organism>
<gene>
    <name evidence="1" type="ORF">AFUS01_LOCUS20427</name>
</gene>
<evidence type="ECO:0000313" key="1">
    <source>
        <dbReference type="EMBL" id="CAG7731868.1"/>
    </source>
</evidence>
<name>A0A8J2NYW9_9HEXA</name>
<reference evidence="1" key="1">
    <citation type="submission" date="2021-06" db="EMBL/GenBank/DDBJ databases">
        <authorList>
            <person name="Hodson N. C."/>
            <person name="Mongue J. A."/>
            <person name="Jaron S. K."/>
        </authorList>
    </citation>
    <scope>NUCLEOTIDE SEQUENCE</scope>
</reference>
<keyword evidence="2" id="KW-1185">Reference proteome</keyword>
<accession>A0A8J2NYW9</accession>
<dbReference type="Proteomes" id="UP000708208">
    <property type="component" value="Unassembled WGS sequence"/>
</dbReference>
<protein>
    <submittedName>
        <fullName evidence="1">Uncharacterized protein</fullName>
    </submittedName>
</protein>
<dbReference type="AlphaFoldDB" id="A0A8J2NYW9"/>